<dbReference type="Proteomes" id="UP000693981">
    <property type="component" value="Unassembled WGS sequence"/>
</dbReference>
<feature type="compositionally biased region" description="Basic and acidic residues" evidence="1">
    <location>
        <begin position="40"/>
        <end position="50"/>
    </location>
</feature>
<comment type="caution">
    <text evidence="2">The sequence shown here is derived from an EMBL/GenBank/DDBJ whole genome shotgun (WGS) entry which is preliminary data.</text>
</comment>
<dbReference type="OrthoDB" id="115585at2759"/>
<sequence>MTLTTVRPEAHVDAAASSIFERLFKHKEDADNPQEDEEPVPAKEDKEDEQKLATPIIQPTLLADLHALQLCTQQLQAATQKTASNNHDDDDEGTQPIPATAETENIAALYCRRAAALLAFVDHDATTTVPLDILASRPFSDEANQPQPMLEAVQQALQDAQAAAALTLNNATLAEAHLLAAQCSRSLGELSHARAFTALAAAAMPGNTAITNLAEQLDVEAHTSEAGPRPSSGLKMTSAVLAGVVAASVQLGRTHHDEDEDNNDQNQTSGKSAPTSPSSDTTPAEQDTFWRQIATRFQVLEEAAQSNWLEKFERTVHQNVHHNCALPVEVRQLDTALQNALAMLALLLQSSHACSVLGLNRADDNFVRTLEKLGQAATSSPQTLVQNRTARQWIVHAWAPAVHLAASTPSDTDPSLRHFDSRSILIDLSHDLLLMLSRLLQASGSWRGCTAMAHSLAYTEMGHDLAKRVRSDDTDPASWSRLELQCAEARATALLQRSSGHEEALRIFRESLQAAIENGDQEYELRARLHITKTLRRMGKLEIAHAELEQLLARSRALNDVHVEAMAQYELGEHFVRREDLETAQEHFKAAQTLCNRTANCGNSWRPRSIQQAIAFYSRLQPTTRRGAMRCSVSTLLQAIDEEHDDDGNTLEGEEEEQQSDGPKQRRQAFCFKNESPTHHSLMNTVIGSANDTPSIKPKRTMNWRESTLATMWPELTAASNSNKEAE</sequence>
<protein>
    <submittedName>
        <fullName evidence="2">Uncharacterized protein</fullName>
    </submittedName>
</protein>
<feature type="compositionally biased region" description="Low complexity" evidence="1">
    <location>
        <begin position="274"/>
        <end position="283"/>
    </location>
</feature>
<feature type="compositionally biased region" description="Acidic residues" evidence="1">
    <location>
        <begin position="643"/>
        <end position="659"/>
    </location>
</feature>
<name>A0A8T1WXU5_9STRA</name>
<accession>A0A8T1WXU5</accession>
<evidence type="ECO:0000256" key="1">
    <source>
        <dbReference type="SAM" id="MobiDB-lite"/>
    </source>
</evidence>
<gene>
    <name evidence="2" type="ORF">PHYBOEH_000350</name>
</gene>
<feature type="region of interest" description="Disordered" evidence="1">
    <location>
        <begin position="643"/>
        <end position="666"/>
    </location>
</feature>
<reference evidence="2" key="1">
    <citation type="submission" date="2021-02" db="EMBL/GenBank/DDBJ databases">
        <authorList>
            <person name="Palmer J.M."/>
        </authorList>
    </citation>
    <scope>NUCLEOTIDE SEQUENCE</scope>
    <source>
        <strain evidence="2">SCRP23</strain>
    </source>
</reference>
<evidence type="ECO:0000313" key="3">
    <source>
        <dbReference type="Proteomes" id="UP000693981"/>
    </source>
</evidence>
<feature type="region of interest" description="Disordered" evidence="1">
    <location>
        <begin position="254"/>
        <end position="285"/>
    </location>
</feature>
<dbReference type="AlphaFoldDB" id="A0A8T1WXU5"/>
<evidence type="ECO:0000313" key="2">
    <source>
        <dbReference type="EMBL" id="KAG7397664.1"/>
    </source>
</evidence>
<dbReference type="EMBL" id="JAGDFL010000104">
    <property type="protein sequence ID" value="KAG7397664.1"/>
    <property type="molecule type" value="Genomic_DNA"/>
</dbReference>
<feature type="region of interest" description="Disordered" evidence="1">
    <location>
        <begin position="23"/>
        <end position="50"/>
    </location>
</feature>
<proteinExistence type="predicted"/>
<keyword evidence="3" id="KW-1185">Reference proteome</keyword>
<organism evidence="2 3">
    <name type="scientific">Phytophthora boehmeriae</name>
    <dbReference type="NCBI Taxonomy" id="109152"/>
    <lineage>
        <taxon>Eukaryota</taxon>
        <taxon>Sar</taxon>
        <taxon>Stramenopiles</taxon>
        <taxon>Oomycota</taxon>
        <taxon>Peronosporomycetes</taxon>
        <taxon>Peronosporales</taxon>
        <taxon>Peronosporaceae</taxon>
        <taxon>Phytophthora</taxon>
    </lineage>
</organism>